<dbReference type="PANTHER" id="PTHR12112:SF47">
    <property type="entry name" value="EXOPOLYPHOSPHATASE PRUNE1"/>
    <property type="match status" value="1"/>
</dbReference>
<dbReference type="GO" id="GO:0004309">
    <property type="term" value="F:exopolyphosphatase activity"/>
    <property type="evidence" value="ECO:0007669"/>
    <property type="project" value="TreeGrafter"/>
</dbReference>
<dbReference type="Gene3D" id="3.90.1640.10">
    <property type="entry name" value="inorganic pyrophosphatase (n-terminal core)"/>
    <property type="match status" value="1"/>
</dbReference>
<accession>A0A8C9G829</accession>
<dbReference type="SUPFAM" id="SSF64182">
    <property type="entry name" value="DHH phosphoesterases"/>
    <property type="match status" value="1"/>
</dbReference>
<dbReference type="Ensembl" id="ENSPSTT00000026754.1">
    <property type="protein sequence ID" value="ENSPSTP00000025428.1"/>
    <property type="gene ID" value="ENSPSTG00000018694.1"/>
</dbReference>
<sequence>GEEGVQGARRRQEVHVVMGNEACDLDSTVSALALAYFLAKVSIPDSSLIFRDEIDLAGLHRAGLLSLTLVDHHILPSADAALEDAVVDVLDHRPLEREWAPSCQLTVELVGSCATLVTERIAQGPPGVLDRTTAALLHGTILLDSVNLSPAAGKATPRDALCVSLLESRFPELPPHDSIYGALQAAKFDVSGLTTEQMLRKDLKTVSGDEHVLATSGIYMDIELFLRRPGLLQDLETFCRARGYSALVAMTVSFNERYEPTRQLAVYSQHEALRSTVSAARTAHAHPPARGYAALCPLQVCRALEEATTPALQLQALPSPWPCVSAYAQGNTLASRKKVLPILRAALGGGPGSAAGPEEEAAPPPTPMNSLVEESPLAQAVPPVCPQAVLERVSRMAAEQPPPDSDK</sequence>
<reference evidence="4" key="2">
    <citation type="submission" date="2025-09" db="UniProtKB">
        <authorList>
            <consortium name="Ensembl"/>
        </authorList>
    </citation>
    <scope>IDENTIFICATION</scope>
</reference>
<feature type="region of interest" description="Disordered" evidence="2">
    <location>
        <begin position="350"/>
        <end position="371"/>
    </location>
</feature>
<dbReference type="InterPro" id="IPR038763">
    <property type="entry name" value="DHH_sf"/>
</dbReference>
<feature type="domain" description="DHHA2" evidence="3">
    <location>
        <begin position="180"/>
        <end position="347"/>
    </location>
</feature>
<dbReference type="PANTHER" id="PTHR12112">
    <property type="entry name" value="BNIP - RELATED"/>
    <property type="match status" value="1"/>
</dbReference>
<keyword evidence="5" id="KW-1185">Reference proteome</keyword>
<dbReference type="GO" id="GO:0005737">
    <property type="term" value="C:cytoplasm"/>
    <property type="evidence" value="ECO:0007669"/>
    <property type="project" value="InterPro"/>
</dbReference>
<dbReference type="Pfam" id="PF02833">
    <property type="entry name" value="DHHA2"/>
    <property type="match status" value="1"/>
</dbReference>
<dbReference type="Gene3D" id="3.10.310.20">
    <property type="entry name" value="DHHA2 domain"/>
    <property type="match status" value="1"/>
</dbReference>
<name>A0A8C9G829_PAVCR</name>
<dbReference type="Proteomes" id="UP000694428">
    <property type="component" value="Unplaced"/>
</dbReference>
<evidence type="ECO:0000259" key="3">
    <source>
        <dbReference type="SMART" id="SM01131"/>
    </source>
</evidence>
<dbReference type="SMART" id="SM01131">
    <property type="entry name" value="DHHA2"/>
    <property type="match status" value="1"/>
</dbReference>
<proteinExistence type="inferred from homology"/>
<evidence type="ECO:0000313" key="4">
    <source>
        <dbReference type="Ensembl" id="ENSPSTP00000025428.1"/>
    </source>
</evidence>
<evidence type="ECO:0000256" key="2">
    <source>
        <dbReference type="SAM" id="MobiDB-lite"/>
    </source>
</evidence>
<dbReference type="InterPro" id="IPR038222">
    <property type="entry name" value="DHHA2_dom_sf"/>
</dbReference>
<evidence type="ECO:0000313" key="5">
    <source>
        <dbReference type="Proteomes" id="UP000694428"/>
    </source>
</evidence>
<reference evidence="4" key="1">
    <citation type="submission" date="2025-08" db="UniProtKB">
        <authorList>
            <consortium name="Ensembl"/>
        </authorList>
    </citation>
    <scope>IDENTIFICATION</scope>
</reference>
<evidence type="ECO:0000256" key="1">
    <source>
        <dbReference type="ARBA" id="ARBA00010331"/>
    </source>
</evidence>
<protein>
    <submittedName>
        <fullName evidence="4">Prune exopolyphosphatase 1</fullName>
    </submittedName>
</protein>
<comment type="similarity">
    <text evidence="1">Belongs to the PPase class C family. Prune subfamily.</text>
</comment>
<dbReference type="AlphaFoldDB" id="A0A8C9G829"/>
<organism evidence="4 5">
    <name type="scientific">Pavo cristatus</name>
    <name type="common">Indian peafowl</name>
    <name type="synonym">Blue peafowl</name>
    <dbReference type="NCBI Taxonomy" id="9049"/>
    <lineage>
        <taxon>Eukaryota</taxon>
        <taxon>Metazoa</taxon>
        <taxon>Chordata</taxon>
        <taxon>Craniata</taxon>
        <taxon>Vertebrata</taxon>
        <taxon>Euteleostomi</taxon>
        <taxon>Archelosauria</taxon>
        <taxon>Archosauria</taxon>
        <taxon>Dinosauria</taxon>
        <taxon>Saurischia</taxon>
        <taxon>Theropoda</taxon>
        <taxon>Coelurosauria</taxon>
        <taxon>Aves</taxon>
        <taxon>Neognathae</taxon>
        <taxon>Galloanserae</taxon>
        <taxon>Galliformes</taxon>
        <taxon>Phasianidae</taxon>
        <taxon>Phasianinae</taxon>
        <taxon>Pavo</taxon>
    </lineage>
</organism>
<dbReference type="InterPro" id="IPR004097">
    <property type="entry name" value="DHHA2"/>
</dbReference>